<keyword evidence="1" id="KW-1133">Transmembrane helix</keyword>
<proteinExistence type="predicted"/>
<keyword evidence="1" id="KW-0472">Membrane</keyword>
<name>A0A8R7V2A9_TRIUA</name>
<dbReference type="Gramene" id="TuG1812G0700002229.01.T01">
    <property type="protein sequence ID" value="TuG1812G0700002229.01.T01"/>
    <property type="gene ID" value="TuG1812G0700002229.01"/>
</dbReference>
<evidence type="ECO:0000313" key="2">
    <source>
        <dbReference type="EnsemblPlants" id="TuG1812G0700002229.01.T01"/>
    </source>
</evidence>
<protein>
    <submittedName>
        <fullName evidence="2">Uncharacterized protein</fullName>
    </submittedName>
</protein>
<accession>A0A8R7V2A9</accession>
<reference evidence="3" key="1">
    <citation type="journal article" date="2013" name="Nature">
        <title>Draft genome of the wheat A-genome progenitor Triticum urartu.</title>
        <authorList>
            <person name="Ling H.Q."/>
            <person name="Zhao S."/>
            <person name="Liu D."/>
            <person name="Wang J."/>
            <person name="Sun H."/>
            <person name="Zhang C."/>
            <person name="Fan H."/>
            <person name="Li D."/>
            <person name="Dong L."/>
            <person name="Tao Y."/>
            <person name="Gao C."/>
            <person name="Wu H."/>
            <person name="Li Y."/>
            <person name="Cui Y."/>
            <person name="Guo X."/>
            <person name="Zheng S."/>
            <person name="Wang B."/>
            <person name="Yu K."/>
            <person name="Liang Q."/>
            <person name="Yang W."/>
            <person name="Lou X."/>
            <person name="Chen J."/>
            <person name="Feng M."/>
            <person name="Jian J."/>
            <person name="Zhang X."/>
            <person name="Luo G."/>
            <person name="Jiang Y."/>
            <person name="Liu J."/>
            <person name="Wang Z."/>
            <person name="Sha Y."/>
            <person name="Zhang B."/>
            <person name="Wu H."/>
            <person name="Tang D."/>
            <person name="Shen Q."/>
            <person name="Xue P."/>
            <person name="Zou S."/>
            <person name="Wang X."/>
            <person name="Liu X."/>
            <person name="Wang F."/>
            <person name="Yang Y."/>
            <person name="An X."/>
            <person name="Dong Z."/>
            <person name="Zhang K."/>
            <person name="Zhang X."/>
            <person name="Luo M.C."/>
            <person name="Dvorak J."/>
            <person name="Tong Y."/>
            <person name="Wang J."/>
            <person name="Yang H."/>
            <person name="Li Z."/>
            <person name="Wang D."/>
            <person name="Zhang A."/>
            <person name="Wang J."/>
        </authorList>
    </citation>
    <scope>NUCLEOTIDE SEQUENCE</scope>
    <source>
        <strain evidence="3">cv. G1812</strain>
    </source>
</reference>
<dbReference type="Proteomes" id="UP000015106">
    <property type="component" value="Chromosome 7"/>
</dbReference>
<dbReference type="EnsemblPlants" id="TuG1812G0700002229.01.T01">
    <property type="protein sequence ID" value="TuG1812G0700002229.01.T01"/>
    <property type="gene ID" value="TuG1812G0700002229.01"/>
</dbReference>
<reference evidence="2" key="2">
    <citation type="submission" date="2018-03" db="EMBL/GenBank/DDBJ databases">
        <title>The Triticum urartu genome reveals the dynamic nature of wheat genome evolution.</title>
        <authorList>
            <person name="Ling H."/>
            <person name="Ma B."/>
            <person name="Shi X."/>
            <person name="Liu H."/>
            <person name="Dong L."/>
            <person name="Sun H."/>
            <person name="Cao Y."/>
            <person name="Gao Q."/>
            <person name="Zheng S."/>
            <person name="Li Y."/>
            <person name="Yu Y."/>
            <person name="Du H."/>
            <person name="Qi M."/>
            <person name="Li Y."/>
            <person name="Yu H."/>
            <person name="Cui Y."/>
            <person name="Wang N."/>
            <person name="Chen C."/>
            <person name="Wu H."/>
            <person name="Zhao Y."/>
            <person name="Zhang J."/>
            <person name="Li Y."/>
            <person name="Zhou W."/>
            <person name="Zhang B."/>
            <person name="Hu W."/>
            <person name="Eijk M."/>
            <person name="Tang J."/>
            <person name="Witsenboer H."/>
            <person name="Zhao S."/>
            <person name="Li Z."/>
            <person name="Zhang A."/>
            <person name="Wang D."/>
            <person name="Liang C."/>
        </authorList>
    </citation>
    <scope>NUCLEOTIDE SEQUENCE [LARGE SCALE GENOMIC DNA]</scope>
    <source>
        <strain evidence="2">cv. G1812</strain>
    </source>
</reference>
<sequence>MLPHLNQRYTEFIYTITPLFSTFALTACTGTLFARYGTAICRGASRLPHPHGRPRKLYKSEHRREVRRRRGRRARLWRRRCRRLVELLEVVPHVEALTVDCIVLRWQRDVGRVGHICEHPPRHPGEERLHPDLVSAAGVPEPPRGILLQQLRDEVGQLRHPALGVARELDLHVQHVPERLLAVLALEQCAAERHL</sequence>
<keyword evidence="3" id="KW-1185">Reference proteome</keyword>
<feature type="transmembrane region" description="Helical" evidence="1">
    <location>
        <begin position="12"/>
        <end position="34"/>
    </location>
</feature>
<keyword evidence="1" id="KW-0812">Transmembrane</keyword>
<dbReference type="AlphaFoldDB" id="A0A8R7V2A9"/>
<evidence type="ECO:0000256" key="1">
    <source>
        <dbReference type="SAM" id="Phobius"/>
    </source>
</evidence>
<reference evidence="2" key="3">
    <citation type="submission" date="2022-06" db="UniProtKB">
        <authorList>
            <consortium name="EnsemblPlants"/>
        </authorList>
    </citation>
    <scope>IDENTIFICATION</scope>
</reference>
<evidence type="ECO:0000313" key="3">
    <source>
        <dbReference type="Proteomes" id="UP000015106"/>
    </source>
</evidence>
<organism evidence="2 3">
    <name type="scientific">Triticum urartu</name>
    <name type="common">Red wild einkorn</name>
    <name type="synonym">Crithodium urartu</name>
    <dbReference type="NCBI Taxonomy" id="4572"/>
    <lineage>
        <taxon>Eukaryota</taxon>
        <taxon>Viridiplantae</taxon>
        <taxon>Streptophyta</taxon>
        <taxon>Embryophyta</taxon>
        <taxon>Tracheophyta</taxon>
        <taxon>Spermatophyta</taxon>
        <taxon>Magnoliopsida</taxon>
        <taxon>Liliopsida</taxon>
        <taxon>Poales</taxon>
        <taxon>Poaceae</taxon>
        <taxon>BOP clade</taxon>
        <taxon>Pooideae</taxon>
        <taxon>Triticodae</taxon>
        <taxon>Triticeae</taxon>
        <taxon>Triticinae</taxon>
        <taxon>Triticum</taxon>
    </lineage>
</organism>